<dbReference type="EMBL" id="MU006217">
    <property type="protein sequence ID" value="KAF2832272.1"/>
    <property type="molecule type" value="Genomic_DNA"/>
</dbReference>
<protein>
    <recommendedName>
        <fullName evidence="2">Probable double zinc ribbon domain-containing protein</fullName>
    </recommendedName>
</protein>
<evidence type="ECO:0000256" key="1">
    <source>
        <dbReference type="SAM" id="MobiDB-lite"/>
    </source>
</evidence>
<dbReference type="InterPro" id="IPR058253">
    <property type="entry name" value="Zn_ribbon_double"/>
</dbReference>
<feature type="region of interest" description="Disordered" evidence="1">
    <location>
        <begin position="242"/>
        <end position="276"/>
    </location>
</feature>
<name>A0A6A7AG63_9PLEO</name>
<dbReference type="AlphaFoldDB" id="A0A6A7AG63"/>
<evidence type="ECO:0000259" key="2">
    <source>
        <dbReference type="Pfam" id="PF26652"/>
    </source>
</evidence>
<evidence type="ECO:0000313" key="3">
    <source>
        <dbReference type="EMBL" id="KAF2832272.1"/>
    </source>
</evidence>
<keyword evidence="4" id="KW-1185">Reference proteome</keyword>
<accession>A0A6A7AG63</accession>
<feature type="region of interest" description="Disordered" evidence="1">
    <location>
        <begin position="173"/>
        <end position="211"/>
    </location>
</feature>
<evidence type="ECO:0000313" key="4">
    <source>
        <dbReference type="Proteomes" id="UP000799424"/>
    </source>
</evidence>
<organism evidence="3 4">
    <name type="scientific">Ophiobolus disseminans</name>
    <dbReference type="NCBI Taxonomy" id="1469910"/>
    <lineage>
        <taxon>Eukaryota</taxon>
        <taxon>Fungi</taxon>
        <taxon>Dikarya</taxon>
        <taxon>Ascomycota</taxon>
        <taxon>Pezizomycotina</taxon>
        <taxon>Dothideomycetes</taxon>
        <taxon>Pleosporomycetidae</taxon>
        <taxon>Pleosporales</taxon>
        <taxon>Pleosporineae</taxon>
        <taxon>Phaeosphaeriaceae</taxon>
        <taxon>Ophiobolus</taxon>
    </lineage>
</organism>
<sequence>MSSRPLQRAEIPDPDLLEDVEYPHLHKATYGNNIADGDHPFGNALICRRCDHKHCSRCTSSPIMTKLPIRIITQDSAFAKSISPHTGRICRGCGLSHRRGTRGFDVCSCGKKSTSSDVGFHICSPNGYHRDPEGVAVELGLRARFTEVDRQQELAFPPVREIINLTPVLPKRRNAVHRKGPSGTDGLEVQGAQRVHSPPQHPVERVDSGRLRADSAHQYTDERIDSTRQLSDQHLRVYSASQYSASEYSREEDDDSNPPLRDKRVDSDRRRRDEEAEAIRRERYRLAWDI</sequence>
<dbReference type="Proteomes" id="UP000799424">
    <property type="component" value="Unassembled WGS sequence"/>
</dbReference>
<feature type="domain" description="Probable double zinc ribbon" evidence="2">
    <location>
        <begin position="35"/>
        <end position="136"/>
    </location>
</feature>
<proteinExistence type="predicted"/>
<gene>
    <name evidence="3" type="ORF">CC86DRAFT_401039</name>
</gene>
<reference evidence="3" key="1">
    <citation type="journal article" date="2020" name="Stud. Mycol.">
        <title>101 Dothideomycetes genomes: a test case for predicting lifestyles and emergence of pathogens.</title>
        <authorList>
            <person name="Haridas S."/>
            <person name="Albert R."/>
            <person name="Binder M."/>
            <person name="Bloem J."/>
            <person name="Labutti K."/>
            <person name="Salamov A."/>
            <person name="Andreopoulos B."/>
            <person name="Baker S."/>
            <person name="Barry K."/>
            <person name="Bills G."/>
            <person name="Bluhm B."/>
            <person name="Cannon C."/>
            <person name="Castanera R."/>
            <person name="Culley D."/>
            <person name="Daum C."/>
            <person name="Ezra D."/>
            <person name="Gonzalez J."/>
            <person name="Henrissat B."/>
            <person name="Kuo A."/>
            <person name="Liang C."/>
            <person name="Lipzen A."/>
            <person name="Lutzoni F."/>
            <person name="Magnuson J."/>
            <person name="Mondo S."/>
            <person name="Nolan M."/>
            <person name="Ohm R."/>
            <person name="Pangilinan J."/>
            <person name="Park H.-J."/>
            <person name="Ramirez L."/>
            <person name="Alfaro M."/>
            <person name="Sun H."/>
            <person name="Tritt A."/>
            <person name="Yoshinaga Y."/>
            <person name="Zwiers L.-H."/>
            <person name="Turgeon B."/>
            <person name="Goodwin S."/>
            <person name="Spatafora J."/>
            <person name="Crous P."/>
            <person name="Grigoriev I."/>
        </authorList>
    </citation>
    <scope>NUCLEOTIDE SEQUENCE</scope>
    <source>
        <strain evidence="3">CBS 113818</strain>
    </source>
</reference>
<feature type="compositionally biased region" description="Basic and acidic residues" evidence="1">
    <location>
        <begin position="202"/>
        <end position="211"/>
    </location>
</feature>
<feature type="compositionally biased region" description="Basic and acidic residues" evidence="1">
    <location>
        <begin position="260"/>
        <end position="276"/>
    </location>
</feature>
<dbReference type="Pfam" id="PF26652">
    <property type="entry name" value="Zn_ribbon_double"/>
    <property type="match status" value="1"/>
</dbReference>